<evidence type="ECO:0008006" key="4">
    <source>
        <dbReference type="Google" id="ProtNLM"/>
    </source>
</evidence>
<feature type="transmembrane region" description="Helical" evidence="1">
    <location>
        <begin position="6"/>
        <end position="32"/>
    </location>
</feature>
<evidence type="ECO:0000313" key="3">
    <source>
        <dbReference type="Proteomes" id="UP000001732"/>
    </source>
</evidence>
<dbReference type="AlphaFoldDB" id="B5Y7H0"/>
<dbReference type="KEGG" id="cpo:COPRO5265_0351"/>
<name>B5Y7H0_COPPD</name>
<sequence length="121" mass="13750">MLTNWQVFFIAFPLWVFAVTLIVFLFLILQALRKYGDEIKKSLEDLQVDIKQITSSAATEVPEILRNASETSEEVKQITSNLKQFSAVLPYVVRPNWTTIALKVLPSVLSFLHIGKGKKVK</sequence>
<keyword evidence="3" id="KW-1185">Reference proteome</keyword>
<keyword evidence="1" id="KW-0472">Membrane</keyword>
<reference evidence="2 3" key="2">
    <citation type="journal article" date="2014" name="Genome Announc.">
        <title>Complete Genome Sequence of Coprothermobacter proteolyticus DSM 5265.</title>
        <authorList>
            <person name="Alexiev A."/>
            <person name="Coil D.A."/>
            <person name="Badger J.H."/>
            <person name="Enticknap J."/>
            <person name="Ward N."/>
            <person name="Robb F.T."/>
            <person name="Eisen J.A."/>
        </authorList>
    </citation>
    <scope>NUCLEOTIDE SEQUENCE [LARGE SCALE GENOMIC DNA]</scope>
    <source>
        <strain evidence="3">ATCC 35245 / DSM 5265 / OCM 4 / BT</strain>
    </source>
</reference>
<evidence type="ECO:0000313" key="2">
    <source>
        <dbReference type="EMBL" id="ACI18169.1"/>
    </source>
</evidence>
<proteinExistence type="predicted"/>
<organism evidence="2 3">
    <name type="scientific">Coprothermobacter proteolyticus (strain ATCC 35245 / DSM 5265 / OCM 4 / BT)</name>
    <dbReference type="NCBI Taxonomy" id="309798"/>
    <lineage>
        <taxon>Bacteria</taxon>
        <taxon>Pseudomonadati</taxon>
        <taxon>Coprothermobacterota</taxon>
        <taxon>Coprothermobacteria</taxon>
        <taxon>Coprothermobacterales</taxon>
        <taxon>Coprothermobacteraceae</taxon>
        <taxon>Coprothermobacter</taxon>
    </lineage>
</organism>
<keyword evidence="1" id="KW-0812">Transmembrane</keyword>
<dbReference type="HOGENOM" id="CLU_2034094_0_0_9"/>
<protein>
    <recommendedName>
        <fullName evidence="4">DUF948 domain-containing protein</fullName>
    </recommendedName>
</protein>
<dbReference type="STRING" id="309798.COPRO5265_0351"/>
<accession>B5Y7H0</accession>
<dbReference type="EMBL" id="CP001145">
    <property type="protein sequence ID" value="ACI18169.1"/>
    <property type="molecule type" value="Genomic_DNA"/>
</dbReference>
<gene>
    <name evidence="2" type="ordered locus">COPRO5265_0351</name>
</gene>
<evidence type="ECO:0000256" key="1">
    <source>
        <dbReference type="SAM" id="Phobius"/>
    </source>
</evidence>
<reference evidence="3" key="1">
    <citation type="submission" date="2008-08" db="EMBL/GenBank/DDBJ databases">
        <title>The complete genome sequence of Coprothermobacter proteolyticus strain ATCC 5245 / DSM 5265 / BT.</title>
        <authorList>
            <person name="Dodson R.J."/>
            <person name="Durkin A.S."/>
            <person name="Wu M."/>
            <person name="Eisen J."/>
            <person name="Sutton G."/>
        </authorList>
    </citation>
    <scope>NUCLEOTIDE SEQUENCE [LARGE SCALE GENOMIC DNA]</scope>
    <source>
        <strain evidence="3">ATCC 35245 / DSM 5265 / OCM 4 / BT</strain>
    </source>
</reference>
<keyword evidence="1" id="KW-1133">Transmembrane helix</keyword>
<dbReference type="Proteomes" id="UP000001732">
    <property type="component" value="Chromosome"/>
</dbReference>